<reference evidence="5" key="1">
    <citation type="submission" date="2019-08" db="EMBL/GenBank/DDBJ databases">
        <title>The genome of the North American firefly Photinus pyralis.</title>
        <authorList>
            <consortium name="Photinus pyralis genome working group"/>
            <person name="Fallon T.R."/>
            <person name="Sander Lower S.E."/>
            <person name="Weng J.-K."/>
        </authorList>
    </citation>
    <scope>NUCLEOTIDE SEQUENCE</scope>
    <source>
        <strain evidence="5">TRF0915ILg1</strain>
        <tissue evidence="5">Whole body</tissue>
    </source>
</reference>
<dbReference type="SUPFAM" id="SSF47113">
    <property type="entry name" value="Histone-fold"/>
    <property type="match status" value="1"/>
</dbReference>
<dbReference type="InterPro" id="IPR051377">
    <property type="entry name" value="DNA_Pol-Epsilon_Subunit"/>
</dbReference>
<protein>
    <recommendedName>
        <fullName evidence="3">DNA polymerase epsilon subunit 3</fullName>
    </recommendedName>
</protein>
<organism evidence="5 6">
    <name type="scientific">Ignelater luminosus</name>
    <name type="common">Cucubano</name>
    <name type="synonym">Pyrophorus luminosus</name>
    <dbReference type="NCBI Taxonomy" id="2038154"/>
    <lineage>
        <taxon>Eukaryota</taxon>
        <taxon>Metazoa</taxon>
        <taxon>Ecdysozoa</taxon>
        <taxon>Arthropoda</taxon>
        <taxon>Hexapoda</taxon>
        <taxon>Insecta</taxon>
        <taxon>Pterygota</taxon>
        <taxon>Neoptera</taxon>
        <taxon>Endopterygota</taxon>
        <taxon>Coleoptera</taxon>
        <taxon>Polyphaga</taxon>
        <taxon>Elateriformia</taxon>
        <taxon>Elateroidea</taxon>
        <taxon>Elateridae</taxon>
        <taxon>Agrypninae</taxon>
        <taxon>Pyrophorini</taxon>
        <taxon>Ignelater</taxon>
    </lineage>
</organism>
<dbReference type="OrthoDB" id="1707486at2759"/>
<dbReference type="CDD" id="cd22928">
    <property type="entry name" value="HFD_POLE3_DPB4"/>
    <property type="match status" value="1"/>
</dbReference>
<dbReference type="InterPro" id="IPR003958">
    <property type="entry name" value="CBFA_NFYB_domain"/>
</dbReference>
<dbReference type="AlphaFoldDB" id="A0A8K0CZV0"/>
<comment type="caution">
    <text evidence="5">The sequence shown here is derived from an EMBL/GenBank/DDBJ whole genome shotgun (WGS) entry which is preliminary data.</text>
</comment>
<dbReference type="GO" id="GO:0031490">
    <property type="term" value="F:chromatin DNA binding"/>
    <property type="evidence" value="ECO:0007669"/>
    <property type="project" value="TreeGrafter"/>
</dbReference>
<dbReference type="PANTHER" id="PTHR46172">
    <property type="entry name" value="DNA POLYMERASE EPSILON SUBUNIT 3"/>
    <property type="match status" value="1"/>
</dbReference>
<dbReference type="GO" id="GO:0006974">
    <property type="term" value="P:DNA damage response"/>
    <property type="evidence" value="ECO:0007669"/>
    <property type="project" value="TreeGrafter"/>
</dbReference>
<evidence type="ECO:0000256" key="1">
    <source>
        <dbReference type="ARBA" id="ARBA00004123"/>
    </source>
</evidence>
<feature type="domain" description="Transcription factor CBF/NF-Y/archaeal histone" evidence="4">
    <location>
        <begin position="9"/>
        <end position="73"/>
    </location>
</feature>
<dbReference type="Proteomes" id="UP000801492">
    <property type="component" value="Unassembled WGS sequence"/>
</dbReference>
<accession>A0A8K0CZV0</accession>
<dbReference type="PANTHER" id="PTHR46172:SF1">
    <property type="entry name" value="DNA POLYMERASE EPSILON SUBUNIT 3"/>
    <property type="match status" value="1"/>
</dbReference>
<dbReference type="GO" id="GO:0031507">
    <property type="term" value="P:heterochromatin formation"/>
    <property type="evidence" value="ECO:0007669"/>
    <property type="project" value="TreeGrafter"/>
</dbReference>
<evidence type="ECO:0000313" key="5">
    <source>
        <dbReference type="EMBL" id="KAF2896780.1"/>
    </source>
</evidence>
<comment type="subcellular location">
    <subcellularLocation>
        <location evidence="1">Nucleus</location>
    </subcellularLocation>
</comment>
<evidence type="ECO:0000256" key="2">
    <source>
        <dbReference type="ARBA" id="ARBA00023242"/>
    </source>
</evidence>
<proteinExistence type="predicted"/>
<dbReference type="Pfam" id="PF00808">
    <property type="entry name" value="CBFD_NFYB_HMF"/>
    <property type="match status" value="1"/>
</dbReference>
<dbReference type="GO" id="GO:0046982">
    <property type="term" value="F:protein heterodimerization activity"/>
    <property type="evidence" value="ECO:0007669"/>
    <property type="project" value="InterPro"/>
</dbReference>
<dbReference type="EMBL" id="VTPC01004748">
    <property type="protein sequence ID" value="KAF2896780.1"/>
    <property type="molecule type" value="Genomic_DNA"/>
</dbReference>
<gene>
    <name evidence="5" type="ORF">ILUMI_09398</name>
</gene>
<dbReference type="InterPro" id="IPR009072">
    <property type="entry name" value="Histone-fold"/>
</dbReference>
<evidence type="ECO:0000313" key="6">
    <source>
        <dbReference type="Proteomes" id="UP000801492"/>
    </source>
</evidence>
<keyword evidence="6" id="KW-1185">Reference proteome</keyword>
<dbReference type="GO" id="GO:0006272">
    <property type="term" value="P:leading strand elongation"/>
    <property type="evidence" value="ECO:0007669"/>
    <property type="project" value="TreeGrafter"/>
</dbReference>
<dbReference type="GO" id="GO:0008623">
    <property type="term" value="C:CHRAC"/>
    <property type="evidence" value="ECO:0007669"/>
    <property type="project" value="TreeGrafter"/>
</dbReference>
<name>A0A8K0CZV0_IGNLU</name>
<evidence type="ECO:0000256" key="3">
    <source>
        <dbReference type="ARBA" id="ARBA00039793"/>
    </source>
</evidence>
<keyword evidence="2" id="KW-0539">Nucleus</keyword>
<evidence type="ECO:0000259" key="4">
    <source>
        <dbReference type="Pfam" id="PF00808"/>
    </source>
</evidence>
<dbReference type="GO" id="GO:0008622">
    <property type="term" value="C:epsilon DNA polymerase complex"/>
    <property type="evidence" value="ECO:0007669"/>
    <property type="project" value="TreeGrafter"/>
</dbReference>
<sequence>MAEKLEDFNLPSAAVHKIIKEAIPENVNISKDARTSLARAAAVFVLYIASHASQLAQSVNRKTLLGKDVIDALGTLEFEELIGPLNKSLEGKLLIY</sequence>
<dbReference type="Gene3D" id="1.10.20.10">
    <property type="entry name" value="Histone, subunit A"/>
    <property type="match status" value="1"/>
</dbReference>